<comment type="similarity">
    <text evidence="1 2">Belongs to the MON1/SAND family.</text>
</comment>
<dbReference type="GO" id="GO:0035658">
    <property type="term" value="C:Mon1-Ccz1 complex"/>
    <property type="evidence" value="ECO:0007669"/>
    <property type="project" value="TreeGrafter"/>
</dbReference>
<dbReference type="InterPro" id="IPR043970">
    <property type="entry name" value="FUZ/MON1/HPS1_longin_3"/>
</dbReference>
<evidence type="ECO:0000256" key="2">
    <source>
        <dbReference type="RuleBase" id="RU367048"/>
    </source>
</evidence>
<dbReference type="Pfam" id="PF19038">
    <property type="entry name" value="Fuz_longin_3"/>
    <property type="match status" value="1"/>
</dbReference>
<dbReference type="PANTHER" id="PTHR13027:SF14">
    <property type="entry name" value="VACUOLAR FUSION PROTEIN MON1 HOMOLOG A"/>
    <property type="match status" value="1"/>
</dbReference>
<organism evidence="4 5">
    <name type="scientific">Dissostichus mawsoni</name>
    <name type="common">Antarctic cod</name>
    <dbReference type="NCBI Taxonomy" id="36200"/>
    <lineage>
        <taxon>Eukaryota</taxon>
        <taxon>Metazoa</taxon>
        <taxon>Chordata</taxon>
        <taxon>Craniata</taxon>
        <taxon>Vertebrata</taxon>
        <taxon>Euteleostomi</taxon>
        <taxon>Actinopterygii</taxon>
        <taxon>Neopterygii</taxon>
        <taxon>Teleostei</taxon>
        <taxon>Neoteleostei</taxon>
        <taxon>Acanthomorphata</taxon>
        <taxon>Eupercaria</taxon>
        <taxon>Perciformes</taxon>
        <taxon>Notothenioidei</taxon>
        <taxon>Nototheniidae</taxon>
        <taxon>Dissostichus</taxon>
    </lineage>
</organism>
<dbReference type="Proteomes" id="UP000518266">
    <property type="component" value="Unassembled WGS sequence"/>
</dbReference>
<dbReference type="EMBL" id="JAAKFY010000006">
    <property type="protein sequence ID" value="KAF3855841.1"/>
    <property type="molecule type" value="Genomic_DNA"/>
</dbReference>
<keyword evidence="5" id="KW-1185">Reference proteome</keyword>
<dbReference type="PANTHER" id="PTHR13027">
    <property type="entry name" value="SAND PROTEIN-RELATED"/>
    <property type="match status" value="1"/>
</dbReference>
<dbReference type="OrthoDB" id="272411at2759"/>
<reference evidence="4 5" key="1">
    <citation type="submission" date="2020-03" db="EMBL/GenBank/DDBJ databases">
        <title>Dissostichus mawsoni Genome sequencing and assembly.</title>
        <authorList>
            <person name="Park H."/>
        </authorList>
    </citation>
    <scope>NUCLEOTIDE SEQUENCE [LARGE SCALE GENOMIC DNA]</scope>
    <source>
        <strain evidence="4">DM0001</strain>
        <tissue evidence="4">Muscle</tissue>
    </source>
</reference>
<proteinExistence type="inferred from homology"/>
<dbReference type="GO" id="GO:0006623">
    <property type="term" value="P:protein targeting to vacuole"/>
    <property type="evidence" value="ECO:0007669"/>
    <property type="project" value="UniProtKB-UniRule"/>
</dbReference>
<accession>A0A7J5Z3Y0</accession>
<evidence type="ECO:0000313" key="4">
    <source>
        <dbReference type="EMBL" id="KAF3855841.1"/>
    </source>
</evidence>
<name>A0A7J5Z3Y0_DISMA</name>
<gene>
    <name evidence="4" type="ORF">F7725_016564</name>
</gene>
<protein>
    <recommendedName>
        <fullName evidence="2">Vacuolar fusion protein MON1 homolog</fullName>
    </recommendedName>
</protein>
<feature type="domain" description="FUZ/MON1/HPS1 third Longin" evidence="3">
    <location>
        <begin position="36"/>
        <end position="112"/>
    </location>
</feature>
<comment type="function">
    <text evidence="2">Plays an important role in membrane trafficking through the secretory apparatus.</text>
</comment>
<dbReference type="AlphaFoldDB" id="A0A7J5Z3Y0"/>
<sequence length="115" mass="13235">MQAALHGEAEQAQRLPALKEALKSPTYSVEQVGIPELRHFLYKSKSSGLYTSPEFPDVYKSDCEQERLMDCTRTPQHLHHPTRPLRYVYRCGETENLLAWVSLGDQMIVVFNRIS</sequence>
<dbReference type="InterPro" id="IPR004353">
    <property type="entry name" value="Mon1"/>
</dbReference>
<evidence type="ECO:0000313" key="5">
    <source>
        <dbReference type="Proteomes" id="UP000518266"/>
    </source>
</evidence>
<evidence type="ECO:0000256" key="1">
    <source>
        <dbReference type="ARBA" id="ARBA00008968"/>
    </source>
</evidence>
<evidence type="ECO:0000259" key="3">
    <source>
        <dbReference type="Pfam" id="PF19038"/>
    </source>
</evidence>
<comment type="caution">
    <text evidence="4">The sequence shown here is derived from an EMBL/GenBank/DDBJ whole genome shotgun (WGS) entry which is preliminary data.</text>
</comment>
<dbReference type="GO" id="GO:0016192">
    <property type="term" value="P:vesicle-mediated transport"/>
    <property type="evidence" value="ECO:0007669"/>
    <property type="project" value="InterPro"/>
</dbReference>